<sequence length="85" mass="8610">MKVSIHLLRVAMLLALAGVAAPVFAEEGTLKEGAREVGHAVGSAAREVGQGAKKVGKAVGEAAKEFGQAVKEGAKEAKKAAQSDK</sequence>
<proteinExistence type="predicted"/>
<evidence type="ECO:0000256" key="1">
    <source>
        <dbReference type="SAM" id="SignalP"/>
    </source>
</evidence>
<organism evidence="2 3">
    <name type="scientific">Steroidobacter gossypii</name>
    <dbReference type="NCBI Taxonomy" id="2805490"/>
    <lineage>
        <taxon>Bacteria</taxon>
        <taxon>Pseudomonadati</taxon>
        <taxon>Pseudomonadota</taxon>
        <taxon>Gammaproteobacteria</taxon>
        <taxon>Steroidobacterales</taxon>
        <taxon>Steroidobacteraceae</taxon>
        <taxon>Steroidobacter</taxon>
    </lineage>
</organism>
<keyword evidence="1" id="KW-0732">Signal</keyword>
<reference evidence="2 3" key="1">
    <citation type="journal article" date="2021" name="Int. J. Syst. Evol. Microbiol.">
        <title>Steroidobacter gossypii sp. nov., isolated from soil of cotton cropping field.</title>
        <authorList>
            <person name="Huang R."/>
            <person name="Yang S."/>
            <person name="Zhen C."/>
            <person name="Liu W."/>
        </authorList>
    </citation>
    <scope>NUCLEOTIDE SEQUENCE [LARGE SCALE GENOMIC DNA]</scope>
    <source>
        <strain evidence="2 3">S1-65</strain>
    </source>
</reference>
<keyword evidence="3" id="KW-1185">Reference proteome</keyword>
<gene>
    <name evidence="2" type="ORF">JM946_10960</name>
</gene>
<accession>A0ABS1WWD6</accession>
<evidence type="ECO:0000313" key="3">
    <source>
        <dbReference type="Proteomes" id="UP000661077"/>
    </source>
</evidence>
<name>A0ABS1WWD6_9GAMM</name>
<comment type="caution">
    <text evidence="2">The sequence shown here is derived from an EMBL/GenBank/DDBJ whole genome shotgun (WGS) entry which is preliminary data.</text>
</comment>
<dbReference type="RefSeq" id="WP_203167324.1">
    <property type="nucleotide sequence ID" value="NZ_JAEVLS010000002.1"/>
</dbReference>
<protein>
    <submittedName>
        <fullName evidence="2">Uncharacterized protein</fullName>
    </submittedName>
</protein>
<dbReference type="Proteomes" id="UP000661077">
    <property type="component" value="Unassembled WGS sequence"/>
</dbReference>
<dbReference type="EMBL" id="JAEVLS010000002">
    <property type="protein sequence ID" value="MBM0105273.1"/>
    <property type="molecule type" value="Genomic_DNA"/>
</dbReference>
<feature type="chain" id="PRO_5045244618" evidence="1">
    <location>
        <begin position="26"/>
        <end position="85"/>
    </location>
</feature>
<evidence type="ECO:0000313" key="2">
    <source>
        <dbReference type="EMBL" id="MBM0105273.1"/>
    </source>
</evidence>
<feature type="signal peptide" evidence="1">
    <location>
        <begin position="1"/>
        <end position="25"/>
    </location>
</feature>